<reference evidence="6" key="1">
    <citation type="submission" date="2022-09" db="EMBL/GenBank/DDBJ databases">
        <title>Rhodovastum sp. nov. RN2-1 isolated from soil in Seongnam, South Korea.</title>
        <authorList>
            <person name="Le N.T."/>
        </authorList>
    </citation>
    <scope>NUCLEOTIDE SEQUENCE</scope>
    <source>
        <strain evidence="6">RN2-1</strain>
    </source>
</reference>
<keyword evidence="4" id="KW-0804">Transcription</keyword>
<protein>
    <submittedName>
        <fullName evidence="6">Short-chain fatty acyl-CoA regulator family protein</fullName>
    </submittedName>
</protein>
<dbReference type="InterPro" id="IPR026281">
    <property type="entry name" value="HTH_RamB"/>
</dbReference>
<evidence type="ECO:0000256" key="1">
    <source>
        <dbReference type="ARBA" id="ARBA00007227"/>
    </source>
</evidence>
<dbReference type="InterPro" id="IPR001387">
    <property type="entry name" value="Cro/C1-type_HTH"/>
</dbReference>
<dbReference type="GO" id="GO:0003677">
    <property type="term" value="F:DNA binding"/>
    <property type="evidence" value="ECO:0007669"/>
    <property type="project" value="UniProtKB-KW"/>
</dbReference>
<dbReference type="Gene3D" id="1.10.260.40">
    <property type="entry name" value="lambda repressor-like DNA-binding domains"/>
    <property type="match status" value="1"/>
</dbReference>
<dbReference type="PANTHER" id="PTHR46797:SF23">
    <property type="entry name" value="HTH-TYPE TRANSCRIPTIONAL REGULATOR SUTR"/>
    <property type="match status" value="1"/>
</dbReference>
<dbReference type="InterPro" id="IPR050807">
    <property type="entry name" value="TransReg_Diox_bact_type"/>
</dbReference>
<comment type="caution">
    <text evidence="6">The sequence shown here is derived from an EMBL/GenBank/DDBJ whole genome shotgun (WGS) entry which is preliminary data.</text>
</comment>
<dbReference type="InterPro" id="IPR010982">
    <property type="entry name" value="Lambda_DNA-bd_dom_sf"/>
</dbReference>
<dbReference type="PROSITE" id="PS50943">
    <property type="entry name" value="HTH_CROC1"/>
    <property type="match status" value="1"/>
</dbReference>
<keyword evidence="3" id="KW-0238">DNA-binding</keyword>
<dbReference type="AlphaFoldDB" id="A0AA41YJ23"/>
<comment type="similarity">
    <text evidence="1">Belongs to the short-chain fatty acyl-CoA assimilation regulator (ScfR) family.</text>
</comment>
<feature type="domain" description="HTH cro/C1-type" evidence="5">
    <location>
        <begin position="10"/>
        <end position="64"/>
    </location>
</feature>
<gene>
    <name evidence="6" type="ORF">OL599_02545</name>
</gene>
<dbReference type="SUPFAM" id="SSF47413">
    <property type="entry name" value="lambda repressor-like DNA-binding domains"/>
    <property type="match status" value="1"/>
</dbReference>
<dbReference type="InterPro" id="IPR010359">
    <property type="entry name" value="IrrE_HExxH"/>
</dbReference>
<evidence type="ECO:0000256" key="3">
    <source>
        <dbReference type="ARBA" id="ARBA00023125"/>
    </source>
</evidence>
<evidence type="ECO:0000256" key="2">
    <source>
        <dbReference type="ARBA" id="ARBA00023015"/>
    </source>
</evidence>
<dbReference type="PIRSF" id="PIRSF019251">
    <property type="entry name" value="Rv0465c"/>
    <property type="match status" value="1"/>
</dbReference>
<dbReference type="InterPro" id="IPR018653">
    <property type="entry name" value="ScfR_C"/>
</dbReference>
<sequence>MARPLIGRTVRRLRQEQQMTQQALAARLGISASYLNLIEHDQRGVTASLLIKLAETLRVDFSALSGTAERQLEAQLREIFAEPLLGADAVPEAEVAQLASASPAAARAVLALYRAWRVAHEDAGGIALPSGRRIQVPTEEVRDFFNEHANHFPALEAAAEALTAELGVRPAETNHAIAERLRGRHGLSVTVGPLDHALRRFDPATRSLALSEMLPRESRGFHMAFQLALLEARDAVEHVVEITPPSSPEAAALIRVGLLNYVAAALLMPYAPFLAAAHELRHDVDALAARFGVSFEQACQRLSSLQRPGARGVPFFFLRVDPAGNVSKRFSAAGFPFARFGGSCPRWVVHGALATPGSVRVQVAQLPDGATFLCFARAVIAPAAHWGEPPPVHVIAMGCDVAHAGDLVYADGLDLERAVVGIGLSCRLCDRPDCRSRAFPPLEHRLALDPLTTSASPYRFEARRDSKAS</sequence>
<organism evidence="6 7">
    <name type="scientific">Limobrevibacterium gyesilva</name>
    <dbReference type="NCBI Taxonomy" id="2991712"/>
    <lineage>
        <taxon>Bacteria</taxon>
        <taxon>Pseudomonadati</taxon>
        <taxon>Pseudomonadota</taxon>
        <taxon>Alphaproteobacteria</taxon>
        <taxon>Acetobacterales</taxon>
        <taxon>Acetobacteraceae</taxon>
        <taxon>Limobrevibacterium</taxon>
    </lineage>
</organism>
<dbReference type="GO" id="GO:0003700">
    <property type="term" value="F:DNA-binding transcription factor activity"/>
    <property type="evidence" value="ECO:0007669"/>
    <property type="project" value="TreeGrafter"/>
</dbReference>
<keyword evidence="7" id="KW-1185">Reference proteome</keyword>
<evidence type="ECO:0000313" key="7">
    <source>
        <dbReference type="Proteomes" id="UP001165679"/>
    </source>
</evidence>
<dbReference type="CDD" id="cd00093">
    <property type="entry name" value="HTH_XRE"/>
    <property type="match status" value="1"/>
</dbReference>
<dbReference type="Pfam" id="PF09856">
    <property type="entry name" value="ScfRs"/>
    <property type="match status" value="1"/>
</dbReference>
<evidence type="ECO:0000256" key="4">
    <source>
        <dbReference type="ARBA" id="ARBA00023163"/>
    </source>
</evidence>
<evidence type="ECO:0000259" key="5">
    <source>
        <dbReference type="PROSITE" id="PS50943"/>
    </source>
</evidence>
<dbReference type="Proteomes" id="UP001165679">
    <property type="component" value="Unassembled WGS sequence"/>
</dbReference>
<keyword evidence="2" id="KW-0805">Transcription regulation</keyword>
<evidence type="ECO:0000313" key="6">
    <source>
        <dbReference type="EMBL" id="MCW3473445.1"/>
    </source>
</evidence>
<dbReference type="GO" id="GO:0005829">
    <property type="term" value="C:cytosol"/>
    <property type="evidence" value="ECO:0007669"/>
    <property type="project" value="TreeGrafter"/>
</dbReference>
<accession>A0AA41YJ23</accession>
<dbReference type="PANTHER" id="PTHR46797">
    <property type="entry name" value="HTH-TYPE TRANSCRIPTIONAL REGULATOR"/>
    <property type="match status" value="1"/>
</dbReference>
<name>A0AA41YJ23_9PROT</name>
<reference evidence="6" key="2">
    <citation type="submission" date="2022-10" db="EMBL/GenBank/DDBJ databases">
        <authorList>
            <person name="Trinh H.N."/>
        </authorList>
    </citation>
    <scope>NUCLEOTIDE SEQUENCE</scope>
    <source>
        <strain evidence="6">RN2-1</strain>
    </source>
</reference>
<dbReference type="RefSeq" id="WP_264712017.1">
    <property type="nucleotide sequence ID" value="NZ_JAPDNT010000001.1"/>
</dbReference>
<dbReference type="EMBL" id="JAPDNT010000001">
    <property type="protein sequence ID" value="MCW3473445.1"/>
    <property type="molecule type" value="Genomic_DNA"/>
</dbReference>
<dbReference type="SMART" id="SM00530">
    <property type="entry name" value="HTH_XRE"/>
    <property type="match status" value="1"/>
</dbReference>
<proteinExistence type="inferred from homology"/>
<dbReference type="Pfam" id="PF06114">
    <property type="entry name" value="Peptidase_M78"/>
    <property type="match status" value="1"/>
</dbReference>
<dbReference type="Pfam" id="PF01381">
    <property type="entry name" value="HTH_3"/>
    <property type="match status" value="1"/>
</dbReference>